<organism evidence="1 2">
    <name type="scientific">Caenorhabditis angaria</name>
    <dbReference type="NCBI Taxonomy" id="860376"/>
    <lineage>
        <taxon>Eukaryota</taxon>
        <taxon>Metazoa</taxon>
        <taxon>Ecdysozoa</taxon>
        <taxon>Nematoda</taxon>
        <taxon>Chromadorea</taxon>
        <taxon>Rhabditida</taxon>
        <taxon>Rhabditina</taxon>
        <taxon>Rhabditomorpha</taxon>
        <taxon>Rhabditoidea</taxon>
        <taxon>Rhabditidae</taxon>
        <taxon>Peloderinae</taxon>
        <taxon>Caenorhabditis</taxon>
    </lineage>
</organism>
<dbReference type="EMBL" id="CANHGI010000001">
    <property type="protein sequence ID" value="CAI5440484.1"/>
    <property type="molecule type" value="Genomic_DNA"/>
</dbReference>
<dbReference type="AlphaFoldDB" id="A0A9P1MUE9"/>
<accession>A0A9P1MUE9</accession>
<reference evidence="1" key="1">
    <citation type="submission" date="2022-11" db="EMBL/GenBank/DDBJ databases">
        <authorList>
            <person name="Kikuchi T."/>
        </authorList>
    </citation>
    <scope>NUCLEOTIDE SEQUENCE</scope>
    <source>
        <strain evidence="1">PS1010</strain>
    </source>
</reference>
<gene>
    <name evidence="1" type="ORF">CAMP_LOCUS3121</name>
</gene>
<name>A0A9P1MUE9_9PELO</name>
<sequence length="99" mass="11530">MICEMQKDWKYRVEYVELDELKNHKILLKTEAVTVQANSTGPSFTRKFEGSSTDSYDLYMYITNTCTRLGNEETLVEFLGNVKIGTEEVRYDTRGMQLN</sequence>
<protein>
    <submittedName>
        <fullName evidence="1">Uncharacterized protein</fullName>
    </submittedName>
</protein>
<dbReference type="Proteomes" id="UP001152747">
    <property type="component" value="Unassembled WGS sequence"/>
</dbReference>
<comment type="caution">
    <text evidence="1">The sequence shown here is derived from an EMBL/GenBank/DDBJ whole genome shotgun (WGS) entry which is preliminary data.</text>
</comment>
<evidence type="ECO:0000313" key="1">
    <source>
        <dbReference type="EMBL" id="CAI5440484.1"/>
    </source>
</evidence>
<keyword evidence="2" id="KW-1185">Reference proteome</keyword>
<evidence type="ECO:0000313" key="2">
    <source>
        <dbReference type="Proteomes" id="UP001152747"/>
    </source>
</evidence>
<proteinExistence type="predicted"/>